<dbReference type="InterPro" id="IPR013656">
    <property type="entry name" value="PAS_4"/>
</dbReference>
<proteinExistence type="predicted"/>
<keyword evidence="5" id="KW-0418">Kinase</keyword>
<evidence type="ECO:0000259" key="6">
    <source>
        <dbReference type="Pfam" id="PF08448"/>
    </source>
</evidence>
<dbReference type="InterPro" id="IPR035965">
    <property type="entry name" value="PAS-like_dom_sf"/>
</dbReference>
<dbReference type="Gene3D" id="1.10.287.130">
    <property type="match status" value="1"/>
</dbReference>
<evidence type="ECO:0000256" key="5">
    <source>
        <dbReference type="ARBA" id="ARBA00022777"/>
    </source>
</evidence>
<dbReference type="PANTHER" id="PTHR43304:SF1">
    <property type="entry name" value="PAC DOMAIN-CONTAINING PROTEIN"/>
    <property type="match status" value="1"/>
</dbReference>
<dbReference type="InterPro" id="IPR036097">
    <property type="entry name" value="HisK_dim/P_sf"/>
</dbReference>
<reference evidence="7 8" key="1">
    <citation type="submission" date="2018-10" db="EMBL/GenBank/DDBJ databases">
        <title>Genome sequencing of Pedobacter jejuensis TNB23.</title>
        <authorList>
            <person name="Cho Y.-J."/>
            <person name="Cho A."/>
            <person name="Kim O.-S."/>
        </authorList>
    </citation>
    <scope>NUCLEOTIDE SEQUENCE [LARGE SCALE GENOMIC DNA]</scope>
    <source>
        <strain evidence="7 8">TNB23</strain>
    </source>
</reference>
<gene>
    <name evidence="7" type="ORF">D7004_15720</name>
</gene>
<sequence>MKEIIKSLQNSKYFYIIISGMDGKYAYVNQHYADEFNYIHESFAGQPYYITMHEDDRYTCEEVSKKCFANPGKLFPAIIRKHDGKGGYIYTQWEYLAMFDDDGKPEGIFCLGYNITEYVADKQNLEGAMDKIERNSTLLTRIAFQQAHLIRAPLTNILALTAILNKRAGDDELRSLCEMILESALKLDYTVRNIVENINISEDETKD</sequence>
<dbReference type="Pfam" id="PF08448">
    <property type="entry name" value="PAS_4"/>
    <property type="match status" value="1"/>
</dbReference>
<dbReference type="PANTHER" id="PTHR43304">
    <property type="entry name" value="PHYTOCHROME-LIKE PROTEIN CPH1"/>
    <property type="match status" value="1"/>
</dbReference>
<dbReference type="EC" id="2.7.13.3" evidence="2"/>
<dbReference type="Proteomes" id="UP000274046">
    <property type="component" value="Unassembled WGS sequence"/>
</dbReference>
<keyword evidence="8" id="KW-1185">Reference proteome</keyword>
<evidence type="ECO:0000313" key="7">
    <source>
        <dbReference type="EMBL" id="RNL51167.1"/>
    </source>
</evidence>
<dbReference type="InterPro" id="IPR052162">
    <property type="entry name" value="Sensor_kinase/Photoreceptor"/>
</dbReference>
<dbReference type="GO" id="GO:0000155">
    <property type="term" value="F:phosphorelay sensor kinase activity"/>
    <property type="evidence" value="ECO:0007669"/>
    <property type="project" value="InterPro"/>
</dbReference>
<comment type="catalytic activity">
    <reaction evidence="1">
        <text>ATP + protein L-histidine = ADP + protein N-phospho-L-histidine.</text>
        <dbReference type="EC" id="2.7.13.3"/>
    </reaction>
</comment>
<name>A0A3N0BQ45_9SPHI</name>
<keyword evidence="3" id="KW-0597">Phosphoprotein</keyword>
<dbReference type="SUPFAM" id="SSF55785">
    <property type="entry name" value="PYP-like sensor domain (PAS domain)"/>
    <property type="match status" value="1"/>
</dbReference>
<evidence type="ECO:0000313" key="8">
    <source>
        <dbReference type="Proteomes" id="UP000274046"/>
    </source>
</evidence>
<dbReference type="RefSeq" id="WP_123206789.1">
    <property type="nucleotide sequence ID" value="NZ_RBEE01000042.1"/>
</dbReference>
<accession>A0A3N0BQ45</accession>
<dbReference type="OrthoDB" id="9124519at2"/>
<keyword evidence="4" id="KW-0808">Transferase</keyword>
<dbReference type="EMBL" id="RBEE01000042">
    <property type="protein sequence ID" value="RNL51167.1"/>
    <property type="molecule type" value="Genomic_DNA"/>
</dbReference>
<dbReference type="SUPFAM" id="SSF47384">
    <property type="entry name" value="Homodimeric domain of signal transducing histidine kinase"/>
    <property type="match status" value="1"/>
</dbReference>
<comment type="caution">
    <text evidence="7">The sequence shown here is derived from an EMBL/GenBank/DDBJ whole genome shotgun (WGS) entry which is preliminary data.</text>
</comment>
<organism evidence="7 8">
    <name type="scientific">Pedobacter jejuensis</name>
    <dbReference type="NCBI Taxonomy" id="1268550"/>
    <lineage>
        <taxon>Bacteria</taxon>
        <taxon>Pseudomonadati</taxon>
        <taxon>Bacteroidota</taxon>
        <taxon>Sphingobacteriia</taxon>
        <taxon>Sphingobacteriales</taxon>
        <taxon>Sphingobacteriaceae</taxon>
        <taxon>Pedobacter</taxon>
    </lineage>
</organism>
<dbReference type="InterPro" id="IPR000014">
    <property type="entry name" value="PAS"/>
</dbReference>
<dbReference type="AlphaFoldDB" id="A0A3N0BQ45"/>
<feature type="domain" description="PAS fold-4" evidence="6">
    <location>
        <begin position="15"/>
        <end position="117"/>
    </location>
</feature>
<dbReference type="CDD" id="cd00130">
    <property type="entry name" value="PAS"/>
    <property type="match status" value="1"/>
</dbReference>
<protein>
    <recommendedName>
        <fullName evidence="2">histidine kinase</fullName>
        <ecNumber evidence="2">2.7.13.3</ecNumber>
    </recommendedName>
</protein>
<evidence type="ECO:0000256" key="1">
    <source>
        <dbReference type="ARBA" id="ARBA00000085"/>
    </source>
</evidence>
<dbReference type="Gene3D" id="3.30.450.20">
    <property type="entry name" value="PAS domain"/>
    <property type="match status" value="1"/>
</dbReference>
<evidence type="ECO:0000256" key="2">
    <source>
        <dbReference type="ARBA" id="ARBA00012438"/>
    </source>
</evidence>
<evidence type="ECO:0000256" key="4">
    <source>
        <dbReference type="ARBA" id="ARBA00022679"/>
    </source>
</evidence>
<evidence type="ECO:0000256" key="3">
    <source>
        <dbReference type="ARBA" id="ARBA00022553"/>
    </source>
</evidence>